<keyword evidence="8" id="KW-0675">Receptor</keyword>
<proteinExistence type="inferred from homology"/>
<dbReference type="Pfam" id="PF02076">
    <property type="entry name" value="STE3"/>
    <property type="match status" value="1"/>
</dbReference>
<feature type="transmembrane region" description="Helical" evidence="10">
    <location>
        <begin position="82"/>
        <end position="104"/>
    </location>
</feature>
<keyword evidence="6" id="KW-0297">G-protein coupled receptor</keyword>
<dbReference type="GeneID" id="54294287"/>
<evidence type="ECO:0000256" key="1">
    <source>
        <dbReference type="ARBA" id="ARBA00004141"/>
    </source>
</evidence>
<feature type="transmembrane region" description="Helical" evidence="10">
    <location>
        <begin position="216"/>
        <end position="236"/>
    </location>
</feature>
<protein>
    <recommendedName>
        <fullName evidence="13">Fungal pheromone STE3G-protein-coupled receptor</fullName>
    </recommendedName>
</protein>
<keyword evidence="9" id="KW-0807">Transducer</keyword>
<dbReference type="RefSeq" id="XP_033398503.1">
    <property type="nucleotide sequence ID" value="XM_033536791.1"/>
</dbReference>
<accession>A0A6A6BJP6</accession>
<feature type="non-terminal residue" evidence="11">
    <location>
        <position position="302"/>
    </location>
</feature>
<gene>
    <name evidence="11" type="ORF">K452DRAFT_225951</name>
</gene>
<dbReference type="PANTHER" id="PTHR28097:SF1">
    <property type="entry name" value="PHEROMONE A FACTOR RECEPTOR"/>
    <property type="match status" value="1"/>
</dbReference>
<evidence type="ECO:0000256" key="6">
    <source>
        <dbReference type="ARBA" id="ARBA00023040"/>
    </source>
</evidence>
<evidence type="ECO:0000313" key="12">
    <source>
        <dbReference type="Proteomes" id="UP000799438"/>
    </source>
</evidence>
<evidence type="ECO:0008006" key="13">
    <source>
        <dbReference type="Google" id="ProtNLM"/>
    </source>
</evidence>
<sequence length="302" mass="34241">MADPVEYPYYTQAIVLTFLSGLSVIVQIPPALWHFRHRNLAATTLVCWLIIQNLMIFINSLIWPTDDLENWWRGAGFCDVQVHILIFTFVSCAGCVLCIMQGLARVLDTDDVIVAPSRARRMRRAAVDVFWCFGLPTVMTGVYYVVQNIRYYVYGIVGCVASFDSSWLGVLLMPTPPLIIGLTAALYATLILYRTFRYRKEFSRMLAASNTTPSRFLRLFIICAFFMAGILPYQAYMLYVNMTGRDFGSYSWTRVHGPDWNVTLLVASDGVVLAEYWITVALGYALFAFFGLGDDAMAMYRA</sequence>
<dbReference type="GO" id="GO:0000750">
    <property type="term" value="P:pheromone-dependent signal transduction involved in conjugation with cellular fusion"/>
    <property type="evidence" value="ECO:0007669"/>
    <property type="project" value="TreeGrafter"/>
</dbReference>
<evidence type="ECO:0000256" key="7">
    <source>
        <dbReference type="ARBA" id="ARBA00023136"/>
    </source>
</evidence>
<keyword evidence="12" id="KW-1185">Reference proteome</keyword>
<evidence type="ECO:0000256" key="2">
    <source>
        <dbReference type="ARBA" id="ARBA00011085"/>
    </source>
</evidence>
<comment type="subcellular location">
    <subcellularLocation>
        <location evidence="1">Membrane</location>
        <topology evidence="1">Multi-pass membrane protein</topology>
    </subcellularLocation>
</comment>
<keyword evidence="5 10" id="KW-1133">Transmembrane helix</keyword>
<dbReference type="OrthoDB" id="2874149at2759"/>
<feature type="transmembrane region" description="Helical" evidence="10">
    <location>
        <begin position="40"/>
        <end position="62"/>
    </location>
</feature>
<feature type="transmembrane region" description="Helical" evidence="10">
    <location>
        <begin position="276"/>
        <end position="293"/>
    </location>
</feature>
<feature type="transmembrane region" description="Helical" evidence="10">
    <location>
        <begin position="178"/>
        <end position="196"/>
    </location>
</feature>
<evidence type="ECO:0000256" key="10">
    <source>
        <dbReference type="SAM" id="Phobius"/>
    </source>
</evidence>
<dbReference type="AlphaFoldDB" id="A0A6A6BJP6"/>
<dbReference type="PRINTS" id="PR00899">
    <property type="entry name" value="GPCRSTE3"/>
</dbReference>
<evidence type="ECO:0000256" key="8">
    <source>
        <dbReference type="ARBA" id="ARBA00023170"/>
    </source>
</evidence>
<dbReference type="GO" id="GO:0005886">
    <property type="term" value="C:plasma membrane"/>
    <property type="evidence" value="ECO:0007669"/>
    <property type="project" value="TreeGrafter"/>
</dbReference>
<dbReference type="CDD" id="cd14966">
    <property type="entry name" value="7tmD_STE3"/>
    <property type="match status" value="1"/>
</dbReference>
<dbReference type="Proteomes" id="UP000799438">
    <property type="component" value="Unassembled WGS sequence"/>
</dbReference>
<dbReference type="PANTHER" id="PTHR28097">
    <property type="entry name" value="PHEROMONE A FACTOR RECEPTOR"/>
    <property type="match status" value="1"/>
</dbReference>
<keyword evidence="4 10" id="KW-0812">Transmembrane</keyword>
<dbReference type="GO" id="GO:0004932">
    <property type="term" value="F:mating-type factor pheromone receptor activity"/>
    <property type="evidence" value="ECO:0007669"/>
    <property type="project" value="InterPro"/>
</dbReference>
<dbReference type="InterPro" id="IPR001499">
    <property type="entry name" value="GPCR_STE3"/>
</dbReference>
<comment type="similarity">
    <text evidence="2">Belongs to the G-protein coupled receptor 4 family.</text>
</comment>
<feature type="transmembrane region" description="Helical" evidence="10">
    <location>
        <begin position="12"/>
        <end position="33"/>
    </location>
</feature>
<name>A0A6A6BJP6_9PEZI</name>
<evidence type="ECO:0000256" key="9">
    <source>
        <dbReference type="ARBA" id="ARBA00023224"/>
    </source>
</evidence>
<organism evidence="11 12">
    <name type="scientific">Aplosporella prunicola CBS 121167</name>
    <dbReference type="NCBI Taxonomy" id="1176127"/>
    <lineage>
        <taxon>Eukaryota</taxon>
        <taxon>Fungi</taxon>
        <taxon>Dikarya</taxon>
        <taxon>Ascomycota</taxon>
        <taxon>Pezizomycotina</taxon>
        <taxon>Dothideomycetes</taxon>
        <taxon>Dothideomycetes incertae sedis</taxon>
        <taxon>Botryosphaeriales</taxon>
        <taxon>Aplosporellaceae</taxon>
        <taxon>Aplosporella</taxon>
    </lineage>
</organism>
<dbReference type="EMBL" id="ML995483">
    <property type="protein sequence ID" value="KAF2142791.1"/>
    <property type="molecule type" value="Genomic_DNA"/>
</dbReference>
<reference evidence="11" key="1">
    <citation type="journal article" date="2020" name="Stud. Mycol.">
        <title>101 Dothideomycetes genomes: a test case for predicting lifestyles and emergence of pathogens.</title>
        <authorList>
            <person name="Haridas S."/>
            <person name="Albert R."/>
            <person name="Binder M."/>
            <person name="Bloem J."/>
            <person name="Labutti K."/>
            <person name="Salamov A."/>
            <person name="Andreopoulos B."/>
            <person name="Baker S."/>
            <person name="Barry K."/>
            <person name="Bills G."/>
            <person name="Bluhm B."/>
            <person name="Cannon C."/>
            <person name="Castanera R."/>
            <person name="Culley D."/>
            <person name="Daum C."/>
            <person name="Ezra D."/>
            <person name="Gonzalez J."/>
            <person name="Henrissat B."/>
            <person name="Kuo A."/>
            <person name="Liang C."/>
            <person name="Lipzen A."/>
            <person name="Lutzoni F."/>
            <person name="Magnuson J."/>
            <person name="Mondo S."/>
            <person name="Nolan M."/>
            <person name="Ohm R."/>
            <person name="Pangilinan J."/>
            <person name="Park H.-J."/>
            <person name="Ramirez L."/>
            <person name="Alfaro M."/>
            <person name="Sun H."/>
            <person name="Tritt A."/>
            <person name="Yoshinaga Y."/>
            <person name="Zwiers L.-H."/>
            <person name="Turgeon B."/>
            <person name="Goodwin S."/>
            <person name="Spatafora J."/>
            <person name="Crous P."/>
            <person name="Grigoriev I."/>
        </authorList>
    </citation>
    <scope>NUCLEOTIDE SEQUENCE</scope>
    <source>
        <strain evidence="11">CBS 121167</strain>
    </source>
</reference>
<evidence type="ECO:0000313" key="11">
    <source>
        <dbReference type="EMBL" id="KAF2142791.1"/>
    </source>
</evidence>
<keyword evidence="7 10" id="KW-0472">Membrane</keyword>
<keyword evidence="3" id="KW-0589">Pheromone response</keyword>
<evidence type="ECO:0000256" key="4">
    <source>
        <dbReference type="ARBA" id="ARBA00022692"/>
    </source>
</evidence>
<feature type="transmembrane region" description="Helical" evidence="10">
    <location>
        <begin position="125"/>
        <end position="146"/>
    </location>
</feature>
<evidence type="ECO:0000256" key="3">
    <source>
        <dbReference type="ARBA" id="ARBA00022507"/>
    </source>
</evidence>
<evidence type="ECO:0000256" key="5">
    <source>
        <dbReference type="ARBA" id="ARBA00022989"/>
    </source>
</evidence>